<feature type="domain" description="Copper resistance protein D" evidence="8">
    <location>
        <begin position="253"/>
        <end position="356"/>
    </location>
</feature>
<evidence type="ECO:0000256" key="6">
    <source>
        <dbReference type="SAM" id="MobiDB-lite"/>
    </source>
</evidence>
<keyword evidence="2" id="KW-1003">Cell membrane</keyword>
<name>A0ABW6SR99_9ACTN</name>
<dbReference type="RefSeq" id="WP_387412495.1">
    <property type="nucleotide sequence ID" value="NZ_JBIASD010000011.1"/>
</dbReference>
<feature type="compositionally biased region" description="Polar residues" evidence="6">
    <location>
        <begin position="1"/>
        <end position="28"/>
    </location>
</feature>
<keyword evidence="5 7" id="KW-0472">Membrane</keyword>
<dbReference type="Proteomes" id="UP001602013">
    <property type="component" value="Unassembled WGS sequence"/>
</dbReference>
<comment type="caution">
    <text evidence="9">The sequence shown here is derived from an EMBL/GenBank/DDBJ whole genome shotgun (WGS) entry which is preliminary data.</text>
</comment>
<feature type="transmembrane region" description="Helical" evidence="7">
    <location>
        <begin position="227"/>
        <end position="246"/>
    </location>
</feature>
<sequence>MTATGAAESPQSTATPGSAETPESTVETVGTRPVARPRLAVAALTLAGLLAALVSTWLTLPTVAQGIVMPSPLVDFGLPVMRLILDVAATATVGLSLLPKLLGFGDPERTEPIASRARHWAVLSALVWAASALVSTLLSAAELNPGQAPDVAEYVERIGSGQGLIVSASSAMVSAAVGMLAVRFGEKVPAEFRVLVAAFGLLPLPVTGHASNWYWHDLSMVSMELHVIGSAAWVGGLLALAVLLAGDRDLLAATLPRFSRLATVALLVVGLTGLFNGVVELLLTPGREFPLSLATTGYGRLVVAKILFVGAVALLGGNIRWRLLPAISRRAPTAFAAWVAFELAVMGLAYGVAVALTRAPVA</sequence>
<evidence type="ECO:0000256" key="2">
    <source>
        <dbReference type="ARBA" id="ARBA00022475"/>
    </source>
</evidence>
<evidence type="ECO:0000256" key="7">
    <source>
        <dbReference type="SAM" id="Phobius"/>
    </source>
</evidence>
<evidence type="ECO:0000256" key="3">
    <source>
        <dbReference type="ARBA" id="ARBA00022692"/>
    </source>
</evidence>
<feature type="transmembrane region" description="Helical" evidence="7">
    <location>
        <begin position="258"/>
        <end position="278"/>
    </location>
</feature>
<evidence type="ECO:0000256" key="4">
    <source>
        <dbReference type="ARBA" id="ARBA00022989"/>
    </source>
</evidence>
<feature type="transmembrane region" description="Helical" evidence="7">
    <location>
        <begin position="39"/>
        <end position="60"/>
    </location>
</feature>
<organism evidence="9 10">
    <name type="scientific">Microtetraspora malaysiensis</name>
    <dbReference type="NCBI Taxonomy" id="161358"/>
    <lineage>
        <taxon>Bacteria</taxon>
        <taxon>Bacillati</taxon>
        <taxon>Actinomycetota</taxon>
        <taxon>Actinomycetes</taxon>
        <taxon>Streptosporangiales</taxon>
        <taxon>Streptosporangiaceae</taxon>
        <taxon>Microtetraspora</taxon>
    </lineage>
</organism>
<dbReference type="InterPro" id="IPR032694">
    <property type="entry name" value="CopC/D"/>
</dbReference>
<evidence type="ECO:0000256" key="5">
    <source>
        <dbReference type="ARBA" id="ARBA00023136"/>
    </source>
</evidence>
<comment type="subcellular location">
    <subcellularLocation>
        <location evidence="1">Cell membrane</location>
        <topology evidence="1">Multi-pass membrane protein</topology>
    </subcellularLocation>
</comment>
<feature type="region of interest" description="Disordered" evidence="6">
    <location>
        <begin position="1"/>
        <end position="31"/>
    </location>
</feature>
<feature type="transmembrane region" description="Helical" evidence="7">
    <location>
        <begin position="298"/>
        <end position="321"/>
    </location>
</feature>
<evidence type="ECO:0000313" key="9">
    <source>
        <dbReference type="EMBL" id="MFF3667509.1"/>
    </source>
</evidence>
<feature type="transmembrane region" description="Helical" evidence="7">
    <location>
        <begin position="80"/>
        <end position="99"/>
    </location>
</feature>
<keyword evidence="3 7" id="KW-0812">Transmembrane</keyword>
<proteinExistence type="predicted"/>
<accession>A0ABW6SR99</accession>
<feature type="transmembrane region" description="Helical" evidence="7">
    <location>
        <begin position="194"/>
        <end position="215"/>
    </location>
</feature>
<dbReference type="InterPro" id="IPR008457">
    <property type="entry name" value="Cu-R_CopD_dom"/>
</dbReference>
<protein>
    <submittedName>
        <fullName evidence="9">Copper resistance D family protein</fullName>
    </submittedName>
</protein>
<dbReference type="PANTHER" id="PTHR34820">
    <property type="entry name" value="INNER MEMBRANE PROTEIN YEBZ"/>
    <property type="match status" value="1"/>
</dbReference>
<evidence type="ECO:0000256" key="1">
    <source>
        <dbReference type="ARBA" id="ARBA00004651"/>
    </source>
</evidence>
<feature type="transmembrane region" description="Helical" evidence="7">
    <location>
        <begin position="120"/>
        <end position="141"/>
    </location>
</feature>
<dbReference type="Pfam" id="PF05425">
    <property type="entry name" value="CopD"/>
    <property type="match status" value="1"/>
</dbReference>
<reference evidence="9 10" key="1">
    <citation type="submission" date="2024-10" db="EMBL/GenBank/DDBJ databases">
        <title>The Natural Products Discovery Center: Release of the First 8490 Sequenced Strains for Exploring Actinobacteria Biosynthetic Diversity.</title>
        <authorList>
            <person name="Kalkreuter E."/>
            <person name="Kautsar S.A."/>
            <person name="Yang D."/>
            <person name="Bader C.D."/>
            <person name="Teijaro C.N."/>
            <person name="Fluegel L."/>
            <person name="Davis C.M."/>
            <person name="Simpson J.R."/>
            <person name="Lauterbach L."/>
            <person name="Steele A.D."/>
            <person name="Gui C."/>
            <person name="Meng S."/>
            <person name="Li G."/>
            <person name="Viehrig K."/>
            <person name="Ye F."/>
            <person name="Su P."/>
            <person name="Kiefer A.F."/>
            <person name="Nichols A."/>
            <person name="Cepeda A.J."/>
            <person name="Yan W."/>
            <person name="Fan B."/>
            <person name="Jiang Y."/>
            <person name="Adhikari A."/>
            <person name="Zheng C.-J."/>
            <person name="Schuster L."/>
            <person name="Cowan T.M."/>
            <person name="Smanski M.J."/>
            <person name="Chevrette M.G."/>
            <person name="De Carvalho L.P.S."/>
            <person name="Shen B."/>
        </authorList>
    </citation>
    <scope>NUCLEOTIDE SEQUENCE [LARGE SCALE GENOMIC DNA]</scope>
    <source>
        <strain evidence="9 10">NPDC002173</strain>
    </source>
</reference>
<keyword evidence="4 7" id="KW-1133">Transmembrane helix</keyword>
<dbReference type="PANTHER" id="PTHR34820:SF4">
    <property type="entry name" value="INNER MEMBRANE PROTEIN YEBZ"/>
    <property type="match status" value="1"/>
</dbReference>
<feature type="transmembrane region" description="Helical" evidence="7">
    <location>
        <begin position="161"/>
        <end position="182"/>
    </location>
</feature>
<gene>
    <name evidence="9" type="ORF">ACFYXI_18085</name>
</gene>
<feature type="transmembrane region" description="Helical" evidence="7">
    <location>
        <begin position="333"/>
        <end position="356"/>
    </location>
</feature>
<dbReference type="EMBL" id="JBIASD010000011">
    <property type="protein sequence ID" value="MFF3667509.1"/>
    <property type="molecule type" value="Genomic_DNA"/>
</dbReference>
<evidence type="ECO:0000259" key="8">
    <source>
        <dbReference type="Pfam" id="PF05425"/>
    </source>
</evidence>
<keyword evidence="10" id="KW-1185">Reference proteome</keyword>
<evidence type="ECO:0000313" key="10">
    <source>
        <dbReference type="Proteomes" id="UP001602013"/>
    </source>
</evidence>